<feature type="transmembrane region" description="Helical" evidence="1">
    <location>
        <begin position="86"/>
        <end position="105"/>
    </location>
</feature>
<keyword evidence="1" id="KW-1133">Transmembrane helix</keyword>
<evidence type="ECO:0000256" key="1">
    <source>
        <dbReference type="SAM" id="Phobius"/>
    </source>
</evidence>
<protein>
    <submittedName>
        <fullName evidence="2">Uncharacterized protein</fullName>
    </submittedName>
</protein>
<feature type="transmembrane region" description="Helical" evidence="1">
    <location>
        <begin position="112"/>
        <end position="130"/>
    </location>
</feature>
<name>A0A645CHW0_9ZZZZ</name>
<proteinExistence type="predicted"/>
<dbReference type="AlphaFoldDB" id="A0A645CHW0"/>
<keyword evidence="1" id="KW-0812">Transmembrane</keyword>
<dbReference type="EMBL" id="VSSQ01027328">
    <property type="protein sequence ID" value="MPM76515.1"/>
    <property type="molecule type" value="Genomic_DNA"/>
</dbReference>
<comment type="caution">
    <text evidence="2">The sequence shown here is derived from an EMBL/GenBank/DDBJ whole genome shotgun (WGS) entry which is preliminary data.</text>
</comment>
<feature type="transmembrane region" description="Helical" evidence="1">
    <location>
        <begin position="22"/>
        <end position="42"/>
    </location>
</feature>
<organism evidence="2">
    <name type="scientific">bioreactor metagenome</name>
    <dbReference type="NCBI Taxonomy" id="1076179"/>
    <lineage>
        <taxon>unclassified sequences</taxon>
        <taxon>metagenomes</taxon>
        <taxon>ecological metagenomes</taxon>
    </lineage>
</organism>
<evidence type="ECO:0000313" key="2">
    <source>
        <dbReference type="EMBL" id="MPM76515.1"/>
    </source>
</evidence>
<keyword evidence="1" id="KW-0472">Membrane</keyword>
<feature type="transmembrane region" description="Helical" evidence="1">
    <location>
        <begin position="54"/>
        <end position="74"/>
    </location>
</feature>
<sequence>MTEEGAESAVKKVWKRLSGAELPLAMVFWMIVHFHGMLYHASVFNQDDGYDLQAWLVTILYLLAVLCVDVLLALGKEPALAKVIGGYWAVTFLITLAAQAGIAWAEDSSMMALVLFASFPLLVVVTPLTLLDPMDASLPFDADFGLLLAFCGLHWLLCHLIDQKRK</sequence>
<gene>
    <name evidence="2" type="ORF">SDC9_123513</name>
</gene>
<accession>A0A645CHW0</accession>
<feature type="transmembrane region" description="Helical" evidence="1">
    <location>
        <begin position="142"/>
        <end position="161"/>
    </location>
</feature>
<reference evidence="2" key="1">
    <citation type="submission" date="2019-08" db="EMBL/GenBank/DDBJ databases">
        <authorList>
            <person name="Kucharzyk K."/>
            <person name="Murdoch R.W."/>
            <person name="Higgins S."/>
            <person name="Loffler F."/>
        </authorList>
    </citation>
    <scope>NUCLEOTIDE SEQUENCE</scope>
</reference>